<evidence type="ECO:0000256" key="4">
    <source>
        <dbReference type="ARBA" id="ARBA00022786"/>
    </source>
</evidence>
<evidence type="ECO:0000259" key="9">
    <source>
        <dbReference type="PROSITE" id="PS52048"/>
    </source>
</evidence>
<keyword evidence="5 7" id="KW-0378">Hydrolase</keyword>
<evidence type="ECO:0000313" key="11">
    <source>
        <dbReference type="Proteomes" id="UP000076842"/>
    </source>
</evidence>
<dbReference type="PANTHER" id="PTHR10589:SF17">
    <property type="entry name" value="UBIQUITIN CARBOXYL-TERMINAL HYDROLASE"/>
    <property type="match status" value="1"/>
</dbReference>
<dbReference type="OrthoDB" id="427186at2759"/>
<dbReference type="SUPFAM" id="SSF54001">
    <property type="entry name" value="Cysteine proteinases"/>
    <property type="match status" value="1"/>
</dbReference>
<sequence length="250" mass="26781">MTTTDTQPKARTRSKYFVPLESDPDVFTELIHNLGLSHSLSFVDVLSLTDPDLLAFIPRPVLALILVFPDFGDYAAGYAKDQSAKPEYAGSGSGEDAVWYKQTIGNACGLYAILHAVSNGKARDHIGADSPMARLLAEVAPLTPLPRAHALESSAELEAIHHSAALQGQTEAPAADAEVDHHYVCFVRSHKNGHLYQMDGMLNGPMDLGEAGGGDDVMSESSLQVVRKFVETGEEGNVGFSLMALAESQD</sequence>
<gene>
    <name evidence="10" type="ORF">CALCODRAFT_462622</name>
</gene>
<evidence type="ECO:0000256" key="8">
    <source>
        <dbReference type="RuleBase" id="RU361215"/>
    </source>
</evidence>
<dbReference type="InterPro" id="IPR001578">
    <property type="entry name" value="Peptidase_C12_UCH"/>
</dbReference>
<name>A0A165JY60_9BASI</name>
<evidence type="ECO:0000256" key="1">
    <source>
        <dbReference type="ARBA" id="ARBA00000707"/>
    </source>
</evidence>
<comment type="similarity">
    <text evidence="2 7 8">Belongs to the peptidase C12 family.</text>
</comment>
<reference evidence="10 11" key="1">
    <citation type="journal article" date="2016" name="Mol. Biol. Evol.">
        <title>Comparative Genomics of Early-Diverging Mushroom-Forming Fungi Provides Insights into the Origins of Lignocellulose Decay Capabilities.</title>
        <authorList>
            <person name="Nagy L.G."/>
            <person name="Riley R."/>
            <person name="Tritt A."/>
            <person name="Adam C."/>
            <person name="Daum C."/>
            <person name="Floudas D."/>
            <person name="Sun H."/>
            <person name="Yadav J.S."/>
            <person name="Pangilinan J."/>
            <person name="Larsson K.H."/>
            <person name="Matsuura K."/>
            <person name="Barry K."/>
            <person name="Labutti K."/>
            <person name="Kuo R."/>
            <person name="Ohm R.A."/>
            <person name="Bhattacharya S.S."/>
            <person name="Shirouzu T."/>
            <person name="Yoshinaga Y."/>
            <person name="Martin F.M."/>
            <person name="Grigoriev I.V."/>
            <person name="Hibbett D.S."/>
        </authorList>
    </citation>
    <scope>NUCLEOTIDE SEQUENCE [LARGE SCALE GENOMIC DNA]</scope>
    <source>
        <strain evidence="10 11">HHB12733</strain>
    </source>
</reference>
<comment type="catalytic activity">
    <reaction evidence="1 7 8">
        <text>Thiol-dependent hydrolysis of ester, thioester, amide, peptide and isopeptide bonds formed by the C-terminal Gly of ubiquitin (a 76-residue protein attached to proteins as an intracellular targeting signal).</text>
        <dbReference type="EC" id="3.4.19.12"/>
    </reaction>
</comment>
<dbReference type="InterPro" id="IPR038765">
    <property type="entry name" value="Papain-like_cys_pep_sf"/>
</dbReference>
<accession>A0A165JY60</accession>
<protein>
    <recommendedName>
        <fullName evidence="8">Ubiquitin carboxyl-terminal hydrolase</fullName>
        <ecNumber evidence="8">3.4.19.12</ecNumber>
    </recommendedName>
</protein>
<feature type="site" description="Transition state stabilizer" evidence="7">
    <location>
        <position position="102"/>
    </location>
</feature>
<dbReference type="GO" id="GO:0006511">
    <property type="term" value="P:ubiquitin-dependent protein catabolic process"/>
    <property type="evidence" value="ECO:0007669"/>
    <property type="project" value="UniProtKB-UniRule"/>
</dbReference>
<evidence type="ECO:0000256" key="3">
    <source>
        <dbReference type="ARBA" id="ARBA00022670"/>
    </source>
</evidence>
<dbReference type="STRING" id="1353952.A0A165JY60"/>
<dbReference type="AlphaFoldDB" id="A0A165JY60"/>
<dbReference type="GO" id="GO:0004843">
    <property type="term" value="F:cysteine-type deubiquitinase activity"/>
    <property type="evidence" value="ECO:0007669"/>
    <property type="project" value="UniProtKB-UniRule"/>
</dbReference>
<feature type="active site" description="Nucleophile" evidence="7">
    <location>
        <position position="108"/>
    </location>
</feature>
<keyword evidence="6 7" id="KW-0788">Thiol protease</keyword>
<feature type="site" description="Important for enzyme activity" evidence="7">
    <location>
        <position position="199"/>
    </location>
</feature>
<dbReference type="CDD" id="cd09616">
    <property type="entry name" value="Peptidase_C12_UCH_L1_L3"/>
    <property type="match status" value="1"/>
</dbReference>
<dbReference type="Pfam" id="PF01088">
    <property type="entry name" value="Peptidase_C12"/>
    <property type="match status" value="1"/>
</dbReference>
<dbReference type="PRINTS" id="PR00707">
    <property type="entry name" value="UBCTHYDRLASE"/>
</dbReference>
<feature type="domain" description="UCH catalytic" evidence="9">
    <location>
        <begin position="16"/>
        <end position="247"/>
    </location>
</feature>
<dbReference type="Proteomes" id="UP000076842">
    <property type="component" value="Unassembled WGS sequence"/>
</dbReference>
<keyword evidence="3 7" id="KW-0645">Protease</keyword>
<dbReference type="EC" id="3.4.19.12" evidence="8"/>
<dbReference type="PANTHER" id="PTHR10589">
    <property type="entry name" value="UBIQUITIN CARBOXYL-TERMINAL HYDROLASE"/>
    <property type="match status" value="1"/>
</dbReference>
<keyword evidence="11" id="KW-1185">Reference proteome</keyword>
<proteinExistence type="inferred from homology"/>
<evidence type="ECO:0000313" key="10">
    <source>
        <dbReference type="EMBL" id="KZT62421.1"/>
    </source>
</evidence>
<dbReference type="InParanoid" id="A0A165JY60"/>
<dbReference type="InterPro" id="IPR057254">
    <property type="entry name" value="UCH_AS"/>
</dbReference>
<dbReference type="PROSITE" id="PS52048">
    <property type="entry name" value="UCH_DOMAIN"/>
    <property type="match status" value="1"/>
</dbReference>
<organism evidence="10 11">
    <name type="scientific">Calocera cornea HHB12733</name>
    <dbReference type="NCBI Taxonomy" id="1353952"/>
    <lineage>
        <taxon>Eukaryota</taxon>
        <taxon>Fungi</taxon>
        <taxon>Dikarya</taxon>
        <taxon>Basidiomycota</taxon>
        <taxon>Agaricomycotina</taxon>
        <taxon>Dacrymycetes</taxon>
        <taxon>Dacrymycetales</taxon>
        <taxon>Dacrymycetaceae</taxon>
        <taxon>Calocera</taxon>
    </lineage>
</organism>
<evidence type="ECO:0000256" key="5">
    <source>
        <dbReference type="ARBA" id="ARBA00022801"/>
    </source>
</evidence>
<dbReference type="PROSITE" id="PS00140">
    <property type="entry name" value="UCH_1"/>
    <property type="match status" value="1"/>
</dbReference>
<dbReference type="Gene3D" id="3.40.532.10">
    <property type="entry name" value="Peptidase C12, ubiquitin carboxyl-terminal hydrolase"/>
    <property type="match status" value="1"/>
</dbReference>
<dbReference type="FunFam" id="3.40.532.10:FF:000006">
    <property type="entry name" value="Ubiquitin carboxyl-terminal hydrolase"/>
    <property type="match status" value="1"/>
</dbReference>
<dbReference type="GO" id="GO:0016579">
    <property type="term" value="P:protein deubiquitination"/>
    <property type="evidence" value="ECO:0007669"/>
    <property type="project" value="TreeGrafter"/>
</dbReference>
<evidence type="ECO:0000256" key="6">
    <source>
        <dbReference type="ARBA" id="ARBA00022807"/>
    </source>
</evidence>
<keyword evidence="4 7" id="KW-0833">Ubl conjugation pathway</keyword>
<feature type="active site" description="Proton donor" evidence="7">
    <location>
        <position position="182"/>
    </location>
</feature>
<dbReference type="InterPro" id="IPR036959">
    <property type="entry name" value="Peptidase_C12_UCH_sf"/>
</dbReference>
<evidence type="ECO:0000256" key="7">
    <source>
        <dbReference type="PROSITE-ProRule" id="PRU01393"/>
    </source>
</evidence>
<evidence type="ECO:0000256" key="2">
    <source>
        <dbReference type="ARBA" id="ARBA00009326"/>
    </source>
</evidence>
<dbReference type="EMBL" id="KV423916">
    <property type="protein sequence ID" value="KZT62421.1"/>
    <property type="molecule type" value="Genomic_DNA"/>
</dbReference>
<dbReference type="GO" id="GO:0005737">
    <property type="term" value="C:cytoplasm"/>
    <property type="evidence" value="ECO:0007669"/>
    <property type="project" value="TreeGrafter"/>
</dbReference>